<feature type="region of interest" description="Disordered" evidence="7">
    <location>
        <begin position="33"/>
        <end position="82"/>
    </location>
</feature>
<protein>
    <recommendedName>
        <fullName evidence="6">Serine protease</fullName>
        <ecNumber evidence="6">3.4.21.-</ecNumber>
    </recommendedName>
</protein>
<dbReference type="GO" id="GO:0004252">
    <property type="term" value="F:serine-type endopeptidase activity"/>
    <property type="evidence" value="ECO:0007669"/>
    <property type="project" value="InterPro"/>
</dbReference>
<feature type="chain" id="PRO_5016482709" description="Serine protease" evidence="6">
    <location>
        <begin position="29"/>
        <end position="339"/>
    </location>
</feature>
<dbReference type="Proteomes" id="UP000251213">
    <property type="component" value="Unassembled WGS sequence"/>
</dbReference>
<keyword evidence="4 6" id="KW-0378">Hydrolase</keyword>
<reference evidence="9 10" key="1">
    <citation type="submission" date="2018-06" db="EMBL/GenBank/DDBJ databases">
        <title>Thermoflavimicrobium daqus sp. nov., a thermophilic microbe isolated from Moutai-flavour Daqu.</title>
        <authorList>
            <person name="Wang X."/>
            <person name="Zhou H."/>
        </authorList>
    </citation>
    <scope>NUCLEOTIDE SEQUENCE [LARGE SCALE GENOMIC DNA]</scope>
    <source>
        <strain evidence="9 10">FBKL4.011</strain>
    </source>
</reference>
<dbReference type="PANTHER" id="PTHR15462">
    <property type="entry name" value="SERINE PROTEASE"/>
    <property type="match status" value="1"/>
</dbReference>
<comment type="similarity">
    <text evidence="1 6">Belongs to the peptidase S1B family.</text>
</comment>
<dbReference type="InterPro" id="IPR008256">
    <property type="entry name" value="Peptidase_S1B"/>
</dbReference>
<dbReference type="InterPro" id="IPR018114">
    <property type="entry name" value="TRYPSIN_HIS"/>
</dbReference>
<keyword evidence="5 6" id="KW-0720">Serine protease</keyword>
<comment type="caution">
    <text evidence="9">The sequence shown here is derived from an EMBL/GenBank/DDBJ whole genome shotgun (WGS) entry which is preliminary data.</text>
</comment>
<dbReference type="GO" id="GO:0006508">
    <property type="term" value="P:proteolysis"/>
    <property type="evidence" value="ECO:0007669"/>
    <property type="project" value="UniProtKB-KW"/>
</dbReference>
<evidence type="ECO:0000256" key="4">
    <source>
        <dbReference type="ARBA" id="ARBA00022801"/>
    </source>
</evidence>
<dbReference type="AlphaFoldDB" id="A0A364K5J2"/>
<evidence type="ECO:0000256" key="5">
    <source>
        <dbReference type="ARBA" id="ARBA00022825"/>
    </source>
</evidence>
<keyword evidence="10" id="KW-1185">Reference proteome</keyword>
<gene>
    <name evidence="9" type="ORF">DL897_05615</name>
</gene>
<keyword evidence="3 6" id="KW-0732">Signal</keyword>
<evidence type="ECO:0000313" key="9">
    <source>
        <dbReference type="EMBL" id="RAL25566.1"/>
    </source>
</evidence>
<dbReference type="PRINTS" id="PR00839">
    <property type="entry name" value="V8PROTEASE"/>
</dbReference>
<organism evidence="9 10">
    <name type="scientific">Thermoflavimicrobium daqui</name>
    <dbReference type="NCBI Taxonomy" id="2137476"/>
    <lineage>
        <taxon>Bacteria</taxon>
        <taxon>Bacillati</taxon>
        <taxon>Bacillota</taxon>
        <taxon>Bacilli</taxon>
        <taxon>Bacillales</taxon>
        <taxon>Thermoactinomycetaceae</taxon>
        <taxon>Thermoflavimicrobium</taxon>
    </lineage>
</organism>
<evidence type="ECO:0000313" key="10">
    <source>
        <dbReference type="Proteomes" id="UP000251213"/>
    </source>
</evidence>
<dbReference type="InterPro" id="IPR043504">
    <property type="entry name" value="Peptidase_S1_PA_chymotrypsin"/>
</dbReference>
<evidence type="ECO:0000256" key="2">
    <source>
        <dbReference type="ARBA" id="ARBA00022670"/>
    </source>
</evidence>
<keyword evidence="2 6" id="KW-0645">Protease</keyword>
<feature type="compositionally biased region" description="Polar residues" evidence="7">
    <location>
        <begin position="73"/>
        <end position="82"/>
    </location>
</feature>
<feature type="domain" description="Peptidase S1" evidence="8">
    <location>
        <begin position="118"/>
        <end position="339"/>
    </location>
</feature>
<feature type="compositionally biased region" description="Polar residues" evidence="7">
    <location>
        <begin position="42"/>
        <end position="65"/>
    </location>
</feature>
<name>A0A364K5J2_9BACL</name>
<dbReference type="OrthoDB" id="191045at2"/>
<dbReference type="InterPro" id="IPR001254">
    <property type="entry name" value="Trypsin_dom"/>
</dbReference>
<proteinExistence type="inferred from homology"/>
<dbReference type="InterPro" id="IPR009003">
    <property type="entry name" value="Peptidase_S1_PA"/>
</dbReference>
<evidence type="ECO:0000256" key="3">
    <source>
        <dbReference type="ARBA" id="ARBA00022729"/>
    </source>
</evidence>
<evidence type="ECO:0000259" key="8">
    <source>
        <dbReference type="PROSITE" id="PS50240"/>
    </source>
</evidence>
<dbReference type="InterPro" id="IPR050966">
    <property type="entry name" value="Glutamyl_endopeptidase"/>
</dbReference>
<dbReference type="EC" id="3.4.21.-" evidence="6"/>
<dbReference type="EMBL" id="QJKK01000003">
    <property type="protein sequence ID" value="RAL25566.1"/>
    <property type="molecule type" value="Genomic_DNA"/>
</dbReference>
<dbReference type="PROSITE" id="PS00134">
    <property type="entry name" value="TRYPSIN_HIS"/>
    <property type="match status" value="1"/>
</dbReference>
<sequence length="339" mass="36883">MRRNIMKNKLITVVSGLLVLCTPMLVFANTKQPESTQDEAMVNQSGKVQSVEQLQQQANKASVQAKQEVDKSQAGTNQGLTNEKVSLPKQVKVYDPVSKKSKTYPTETLFSGKRIPGVIGKDTRTRVTNTKAFPYRATGIIIATFGKDTFTCSGSYIDKNTVLTAAHCLYHPETKKYAKNIIFVPAATAASRGGMVAPYGTAKGTSFSFAQGWKKGNLNYDYGVITTNKPLGKKSGSFGIRPANKLKGSTVTAVGYPGDKKTFTMWKESGKVISETSRIMKYHMDTTGGQSGGPIFQYNKKYGYYALGVISHGIPDKYNAGTKLASKAYNAVKSWAVKD</sequence>
<evidence type="ECO:0000256" key="1">
    <source>
        <dbReference type="ARBA" id="ARBA00008764"/>
    </source>
</evidence>
<feature type="signal peptide" evidence="6">
    <location>
        <begin position="1"/>
        <end position="28"/>
    </location>
</feature>
<dbReference type="PROSITE" id="PS50240">
    <property type="entry name" value="TRYPSIN_DOM"/>
    <property type="match status" value="1"/>
</dbReference>
<dbReference type="Gene3D" id="2.40.10.10">
    <property type="entry name" value="Trypsin-like serine proteases"/>
    <property type="match status" value="2"/>
</dbReference>
<dbReference type="Pfam" id="PF00089">
    <property type="entry name" value="Trypsin"/>
    <property type="match status" value="1"/>
</dbReference>
<accession>A0A364K5J2</accession>
<evidence type="ECO:0000256" key="7">
    <source>
        <dbReference type="SAM" id="MobiDB-lite"/>
    </source>
</evidence>
<dbReference type="SUPFAM" id="SSF50494">
    <property type="entry name" value="Trypsin-like serine proteases"/>
    <property type="match status" value="1"/>
</dbReference>
<dbReference type="PANTHER" id="PTHR15462:SF8">
    <property type="entry name" value="SERINE PROTEASE"/>
    <property type="match status" value="1"/>
</dbReference>
<reference evidence="9 10" key="2">
    <citation type="submission" date="2018-06" db="EMBL/GenBank/DDBJ databases">
        <authorList>
            <person name="Zhirakovskaya E."/>
        </authorList>
    </citation>
    <scope>NUCLEOTIDE SEQUENCE [LARGE SCALE GENOMIC DNA]</scope>
    <source>
        <strain evidence="9 10">FBKL4.011</strain>
    </source>
</reference>
<evidence type="ECO:0000256" key="6">
    <source>
        <dbReference type="RuleBase" id="RU004296"/>
    </source>
</evidence>